<dbReference type="EMBL" id="CP000927">
    <property type="protein sequence ID" value="ABZ69529.1"/>
    <property type="molecule type" value="Genomic_DNA"/>
</dbReference>
<dbReference type="HOGENOM" id="CLU_2272339_0_0_5"/>
<reference evidence="1" key="1">
    <citation type="submission" date="2008-01" db="EMBL/GenBank/DDBJ databases">
        <title>Complete sequence of chromosome of Caulobacter sp. K31.</title>
        <authorList>
            <consortium name="US DOE Joint Genome Institute"/>
            <person name="Copeland A."/>
            <person name="Lucas S."/>
            <person name="Lapidus A."/>
            <person name="Barry K."/>
            <person name="Glavina del Rio T."/>
            <person name="Dalin E."/>
            <person name="Tice H."/>
            <person name="Pitluck S."/>
            <person name="Bruce D."/>
            <person name="Goodwin L."/>
            <person name="Thompson L.S."/>
            <person name="Brettin T."/>
            <person name="Detter J.C."/>
            <person name="Han C."/>
            <person name="Schmutz J."/>
            <person name="Larimer F."/>
            <person name="Land M."/>
            <person name="Hauser L."/>
            <person name="Kyrpides N."/>
            <person name="Kim E."/>
            <person name="Stephens C."/>
            <person name="Richardson P."/>
        </authorList>
    </citation>
    <scope>NUCLEOTIDE SEQUENCE [LARGE SCALE GENOMIC DNA]</scope>
    <source>
        <strain evidence="1">K31</strain>
    </source>
</reference>
<gene>
    <name evidence="1" type="ordered locus">Caul_0392</name>
    <name evidence="2" type="ordered locus">Caul_0597</name>
</gene>
<protein>
    <submittedName>
        <fullName evidence="1">Uncharacterized protein</fullName>
    </submittedName>
</protein>
<accession>B0T5H1</accession>
<name>B0T5H1_CAUSK</name>
<proteinExistence type="predicted"/>
<dbReference type="KEGG" id="cak:Caul_0392"/>
<sequence length="102" mass="11484">MAFGICRILEAVLDHKLPDGLYPFADTQFPLSEMAMMEAPLQLEELLRAAALRDGVEIIRDRPVELRCTSKEFPDATFLVFWPSGRERLNILAPKAAVRGRA</sequence>
<evidence type="ECO:0000313" key="1">
    <source>
        <dbReference type="EMBL" id="ABZ69529.1"/>
    </source>
</evidence>
<dbReference type="EMBL" id="CP000927">
    <property type="protein sequence ID" value="ABZ69730.1"/>
    <property type="molecule type" value="Genomic_DNA"/>
</dbReference>
<evidence type="ECO:0000313" key="2">
    <source>
        <dbReference type="EMBL" id="ABZ69730.1"/>
    </source>
</evidence>
<organism evidence="1">
    <name type="scientific">Caulobacter sp. (strain K31)</name>
    <dbReference type="NCBI Taxonomy" id="366602"/>
    <lineage>
        <taxon>Bacteria</taxon>
        <taxon>Pseudomonadati</taxon>
        <taxon>Pseudomonadota</taxon>
        <taxon>Alphaproteobacteria</taxon>
        <taxon>Caulobacterales</taxon>
        <taxon>Caulobacteraceae</taxon>
        <taxon>Caulobacter</taxon>
    </lineage>
</organism>
<dbReference type="AlphaFoldDB" id="B0T5H1"/>
<dbReference type="eggNOG" id="ENOG50346YC">
    <property type="taxonomic scope" value="Bacteria"/>
</dbReference>
<dbReference type="KEGG" id="cak:Caul_0597"/>